<accession>A0A8J9WAB9</accession>
<sequence>MFTNRRVPGPHRLPKLFNTELKLKDAVKYLGVILDSKLLWNKHLDYKLNKSTIAFYQCKKMLGNKWGLSPKITMWLYTAVIRPMLTYGALVWWTRTELRTTITKLARFQRLALSATSGSMKTTPTAAIEVALQTTPLDLFIQQEATMAAIRLMHLGLWGKNHHSPHTSILDRAIGHEPLIAAPCDRTHNKYIFNKRYKITMREEEQDHSPANELRIYTDGSKTREGSGAGVFSLDLNIKIQIPLGIHSSIFQCECCSSSAGAK</sequence>
<dbReference type="Proteomes" id="UP000838878">
    <property type="component" value="Chromosome 9"/>
</dbReference>
<keyword evidence="2" id="KW-1185">Reference proteome</keyword>
<dbReference type="PANTHER" id="PTHR33481:SF1">
    <property type="entry name" value="ENDONUCLEASE_EXONUCLEASE_PHOSPHATASE DOMAIN-CONTAINING PROTEIN-RELATED"/>
    <property type="match status" value="1"/>
</dbReference>
<dbReference type="AlphaFoldDB" id="A0A8J9WAB9"/>
<dbReference type="PANTHER" id="PTHR33481">
    <property type="entry name" value="REVERSE TRANSCRIPTASE"/>
    <property type="match status" value="1"/>
</dbReference>
<evidence type="ECO:0000313" key="2">
    <source>
        <dbReference type="Proteomes" id="UP000838878"/>
    </source>
</evidence>
<proteinExistence type="predicted"/>
<organism evidence="1 2">
    <name type="scientific">Brenthis ino</name>
    <name type="common">lesser marbled fritillary</name>
    <dbReference type="NCBI Taxonomy" id="405034"/>
    <lineage>
        <taxon>Eukaryota</taxon>
        <taxon>Metazoa</taxon>
        <taxon>Ecdysozoa</taxon>
        <taxon>Arthropoda</taxon>
        <taxon>Hexapoda</taxon>
        <taxon>Insecta</taxon>
        <taxon>Pterygota</taxon>
        <taxon>Neoptera</taxon>
        <taxon>Endopterygota</taxon>
        <taxon>Lepidoptera</taxon>
        <taxon>Glossata</taxon>
        <taxon>Ditrysia</taxon>
        <taxon>Papilionoidea</taxon>
        <taxon>Nymphalidae</taxon>
        <taxon>Heliconiinae</taxon>
        <taxon>Argynnini</taxon>
        <taxon>Brenthis</taxon>
    </lineage>
</organism>
<dbReference type="OrthoDB" id="5419617at2759"/>
<name>A0A8J9WAB9_9NEOP</name>
<evidence type="ECO:0000313" key="1">
    <source>
        <dbReference type="EMBL" id="CAH0731007.1"/>
    </source>
</evidence>
<dbReference type="EMBL" id="OV170229">
    <property type="protein sequence ID" value="CAH0731007.1"/>
    <property type="molecule type" value="Genomic_DNA"/>
</dbReference>
<gene>
    <name evidence="1" type="ORF">BINO364_LOCUS15924</name>
</gene>
<reference evidence="1" key="1">
    <citation type="submission" date="2021-12" db="EMBL/GenBank/DDBJ databases">
        <authorList>
            <person name="Martin H S."/>
        </authorList>
    </citation>
    <scope>NUCLEOTIDE SEQUENCE</scope>
</reference>
<feature type="non-terminal residue" evidence="1">
    <location>
        <position position="263"/>
    </location>
</feature>
<protein>
    <submittedName>
        <fullName evidence="1">Uncharacterized protein</fullName>
    </submittedName>
</protein>